<keyword evidence="2" id="KW-1185">Reference proteome</keyword>
<evidence type="ECO:0000313" key="1">
    <source>
        <dbReference type="EMBL" id="SAL95810.1"/>
    </source>
</evidence>
<evidence type="ECO:0000313" key="2">
    <source>
        <dbReference type="Proteomes" id="UP000078561"/>
    </source>
</evidence>
<dbReference type="EMBL" id="LT550481">
    <property type="protein sequence ID" value="SAL95810.1"/>
    <property type="molecule type" value="Genomic_DNA"/>
</dbReference>
<accession>A0A168L0L6</accession>
<protein>
    <submittedName>
        <fullName evidence="1">Uncharacterized protein</fullName>
    </submittedName>
</protein>
<dbReference type="AlphaFoldDB" id="A0A168L0L6"/>
<proteinExistence type="predicted"/>
<reference evidence="1" key="1">
    <citation type="submission" date="2016-04" db="EMBL/GenBank/DDBJ databases">
        <authorList>
            <person name="Evans L.H."/>
            <person name="Alamgir A."/>
            <person name="Owens N."/>
            <person name="Weber N.D."/>
            <person name="Virtaneva K."/>
            <person name="Barbian K."/>
            <person name="Babar A."/>
            <person name="Rosenke K."/>
        </authorList>
    </citation>
    <scope>NUCLEOTIDE SEQUENCE [LARGE SCALE GENOMIC DNA]</scope>
    <source>
        <strain evidence="1">CBS 101.48</strain>
    </source>
</reference>
<organism evidence="1">
    <name type="scientific">Absidia glauca</name>
    <name type="common">Pin mould</name>
    <dbReference type="NCBI Taxonomy" id="4829"/>
    <lineage>
        <taxon>Eukaryota</taxon>
        <taxon>Fungi</taxon>
        <taxon>Fungi incertae sedis</taxon>
        <taxon>Mucoromycota</taxon>
        <taxon>Mucoromycotina</taxon>
        <taxon>Mucoromycetes</taxon>
        <taxon>Mucorales</taxon>
        <taxon>Cunninghamellaceae</taxon>
        <taxon>Absidia</taxon>
    </lineage>
</organism>
<name>A0A168L0L6_ABSGL</name>
<dbReference type="InParanoid" id="A0A168L0L6"/>
<sequence>MYQIVALGNPFNAMDYCLLDIGYDEGYCYHAHLLFVMELKSTHRNAKIWINEKFLSCGLHNFEYCLRCNSGDISLPLSSLPSELMLSMLPSFVLTSICVQ</sequence>
<gene>
    <name evidence="1" type="primary">ABSGL_01151.1 scaffold 1223</name>
</gene>
<dbReference type="Proteomes" id="UP000078561">
    <property type="component" value="Unassembled WGS sequence"/>
</dbReference>